<dbReference type="SUPFAM" id="SSF51161">
    <property type="entry name" value="Trimeric LpxA-like enzymes"/>
    <property type="match status" value="1"/>
</dbReference>
<comment type="caution">
    <text evidence="1">The sequence shown here is derived from an EMBL/GenBank/DDBJ whole genome shotgun (WGS) entry which is preliminary data.</text>
</comment>
<keyword evidence="2" id="KW-1185">Reference proteome</keyword>
<gene>
    <name evidence="1" type="ORF">L9G74_17015</name>
</gene>
<proteinExistence type="predicted"/>
<name>A0ABT2FQ38_9GAMM</name>
<protein>
    <submittedName>
        <fullName evidence="1">Gamma carbonic anhydrase family protein</fullName>
    </submittedName>
</protein>
<dbReference type="InterPro" id="IPR011004">
    <property type="entry name" value="Trimer_LpxA-like_sf"/>
</dbReference>
<accession>A0ABT2FQ38</accession>
<dbReference type="Gene3D" id="2.160.10.10">
    <property type="entry name" value="Hexapeptide repeat proteins"/>
    <property type="match status" value="1"/>
</dbReference>
<dbReference type="Proteomes" id="UP001201549">
    <property type="component" value="Unassembled WGS sequence"/>
</dbReference>
<dbReference type="PANTHER" id="PTHR13061">
    <property type="entry name" value="DYNACTIN SUBUNIT P25"/>
    <property type="match status" value="1"/>
</dbReference>
<dbReference type="InterPro" id="IPR001451">
    <property type="entry name" value="Hexapep"/>
</dbReference>
<dbReference type="CDD" id="cd04645">
    <property type="entry name" value="LbH_gamma_CA_like"/>
    <property type="match status" value="1"/>
</dbReference>
<dbReference type="Pfam" id="PF00132">
    <property type="entry name" value="Hexapep"/>
    <property type="match status" value="1"/>
</dbReference>
<dbReference type="InterPro" id="IPR050484">
    <property type="entry name" value="Transf_Hexapept/Carb_Anhydrase"/>
</dbReference>
<sequence length="179" mass="19283">MNQNLRAYKGMTPTIGKNVYIDEAAVLIGDIRIGDDASVWPMVAARGDVNYISIGKRTSIQDGTVLHVTRRSEANPEGHPLIIGDDVTVGHKAMLHGCQIGNFVLVGMGSVILDGVVVEDNVIVGAGSVVPPGKRLESGFLYVGNPAKQARPLRDSELAFLPKSSDNYVRLKNDYLAER</sequence>
<dbReference type="InterPro" id="IPR047324">
    <property type="entry name" value="LbH_gamma_CA-like"/>
</dbReference>
<dbReference type="PANTHER" id="PTHR13061:SF56">
    <property type="entry name" value="PROTEIN YRDA"/>
    <property type="match status" value="1"/>
</dbReference>
<dbReference type="EMBL" id="JAKOGG010000017">
    <property type="protein sequence ID" value="MCS4558141.1"/>
    <property type="molecule type" value="Genomic_DNA"/>
</dbReference>
<evidence type="ECO:0000313" key="1">
    <source>
        <dbReference type="EMBL" id="MCS4558141.1"/>
    </source>
</evidence>
<organism evidence="1 2">
    <name type="scientific">Shewanella electrica</name>
    <dbReference type="NCBI Taxonomy" id="515560"/>
    <lineage>
        <taxon>Bacteria</taxon>
        <taxon>Pseudomonadati</taxon>
        <taxon>Pseudomonadota</taxon>
        <taxon>Gammaproteobacteria</taxon>
        <taxon>Alteromonadales</taxon>
        <taxon>Shewanellaceae</taxon>
        <taxon>Shewanella</taxon>
    </lineage>
</organism>
<reference evidence="2" key="1">
    <citation type="submission" date="2023-07" db="EMBL/GenBank/DDBJ databases">
        <title>Shewanella mangrovi sp. nov., an acetaldehyde- degrading bacterium isolated from mangrove sediment.</title>
        <authorList>
            <person name="Liu Y."/>
        </authorList>
    </citation>
    <scope>NUCLEOTIDE SEQUENCE [LARGE SCALE GENOMIC DNA]</scope>
    <source>
        <strain evidence="2">C32</strain>
    </source>
</reference>
<evidence type="ECO:0000313" key="2">
    <source>
        <dbReference type="Proteomes" id="UP001201549"/>
    </source>
</evidence>
<dbReference type="RefSeq" id="WP_238897867.1">
    <property type="nucleotide sequence ID" value="NZ_JAKOGG010000017.1"/>
</dbReference>